<comment type="subcellular location">
    <subcellularLocation>
        <location evidence="6">Cell inner membrane</location>
        <topology evidence="6">Single-pass membrane protein</topology>
    </subcellularLocation>
</comment>
<comment type="caution">
    <text evidence="10">The sequence shown here is derived from an EMBL/GenBank/DDBJ whole genome shotgun (WGS) entry which is preliminary data.</text>
</comment>
<dbReference type="EC" id="7.-.-.-" evidence="6"/>
<keyword evidence="6" id="KW-1278">Translocase</keyword>
<keyword evidence="4 6" id="KW-0288">FMN</keyword>
<evidence type="ECO:0000256" key="4">
    <source>
        <dbReference type="ARBA" id="ARBA00022643"/>
    </source>
</evidence>
<comment type="function">
    <text evidence="6">Part of a membrane-bound complex that couples electron transfer with translocation of ions across the membrane.</text>
</comment>
<feature type="compositionally biased region" description="Basic and acidic residues" evidence="7">
    <location>
        <begin position="231"/>
        <end position="241"/>
    </location>
</feature>
<dbReference type="InterPro" id="IPR007329">
    <property type="entry name" value="FMN-bd"/>
</dbReference>
<organism evidence="10 11">
    <name type="scientific">Shewanella atlantica</name>
    <dbReference type="NCBI Taxonomy" id="271099"/>
    <lineage>
        <taxon>Bacteria</taxon>
        <taxon>Pseudomonadati</taxon>
        <taxon>Pseudomonadota</taxon>
        <taxon>Gammaproteobacteria</taxon>
        <taxon>Alteromonadales</taxon>
        <taxon>Shewanellaceae</taxon>
        <taxon>Shewanella</taxon>
    </lineage>
</organism>
<dbReference type="Pfam" id="PF04205">
    <property type="entry name" value="FMN_bind"/>
    <property type="match status" value="1"/>
</dbReference>
<evidence type="ECO:0000256" key="6">
    <source>
        <dbReference type="HAMAP-Rule" id="MF_00479"/>
    </source>
</evidence>
<keyword evidence="6 8" id="KW-0472">Membrane</keyword>
<accession>A0A3S0KT27</accession>
<dbReference type="InterPro" id="IPR010209">
    <property type="entry name" value="Ion_transpt_RnfG/RsxG"/>
</dbReference>
<reference evidence="10 11" key="1">
    <citation type="submission" date="2018-12" db="EMBL/GenBank/DDBJ databases">
        <authorList>
            <person name="Yu L."/>
        </authorList>
    </citation>
    <scope>NUCLEOTIDE SEQUENCE [LARGE SCALE GENOMIC DNA]</scope>
    <source>
        <strain evidence="10 11">HAW-EB5</strain>
    </source>
</reference>
<evidence type="ECO:0000259" key="9">
    <source>
        <dbReference type="SMART" id="SM00900"/>
    </source>
</evidence>
<sequence length="255" mass="27621">MTLVQPVMPQSKQLQPQTPSFAMIQTLAGIAMLSGFLVVLVYQVTKPIIAENKRLAIEKAISVVLSDVSAKRDYFLGDEGLVLFDAGQQSPSFSGEKIYAAYDDKDELRGVALEAAATGYQDVIRILYGYDPSCQCVTGIKVLKMAETPGLGDKIAFDADFLENFIALDAQLNVNLGGLQNEIVTVKHGAKTEPWQIDAISGATISSNAIGKMINQSGQKVIPLINKHLNELKHPEKEPGKTSETNPEATPETKE</sequence>
<keyword evidence="5 6" id="KW-0249">Electron transport</keyword>
<evidence type="ECO:0000256" key="7">
    <source>
        <dbReference type="SAM" id="MobiDB-lite"/>
    </source>
</evidence>
<gene>
    <name evidence="6" type="primary">rnfG</name>
    <name evidence="10" type="ORF">EKG39_07525</name>
</gene>
<evidence type="ECO:0000313" key="10">
    <source>
        <dbReference type="EMBL" id="RTR33799.1"/>
    </source>
</evidence>
<dbReference type="PANTHER" id="PTHR36118">
    <property type="entry name" value="ION-TRANSLOCATING OXIDOREDUCTASE COMPLEX SUBUNIT G"/>
    <property type="match status" value="1"/>
</dbReference>
<feature type="transmembrane region" description="Helical" evidence="8">
    <location>
        <begin position="20"/>
        <end position="44"/>
    </location>
</feature>
<feature type="domain" description="FMN-binding" evidence="9">
    <location>
        <begin position="119"/>
        <end position="221"/>
    </location>
</feature>
<evidence type="ECO:0000256" key="2">
    <source>
        <dbReference type="ARBA" id="ARBA00022553"/>
    </source>
</evidence>
<dbReference type="SMART" id="SM00900">
    <property type="entry name" value="FMN_bind"/>
    <property type="match status" value="1"/>
</dbReference>
<protein>
    <recommendedName>
        <fullName evidence="6">Ion-translocating oxidoreductase complex subunit G</fullName>
        <ecNumber evidence="6">7.-.-.-</ecNumber>
    </recommendedName>
    <alternativeName>
        <fullName evidence="6">Rnf electron transport complex subunit G</fullName>
    </alternativeName>
</protein>
<comment type="subunit">
    <text evidence="6">The complex is composed of six subunits: RnfA, RnfB, RnfC, RnfD, RnfE and RnfG.</text>
</comment>
<proteinExistence type="inferred from homology"/>
<dbReference type="HAMAP" id="MF_00479">
    <property type="entry name" value="RsxG_RnfG"/>
    <property type="match status" value="1"/>
</dbReference>
<feature type="modified residue" description="FMN phosphoryl threonine" evidence="6">
    <location>
        <position position="204"/>
    </location>
</feature>
<comment type="cofactor">
    <cofactor evidence="6">
        <name>FMN</name>
        <dbReference type="ChEBI" id="CHEBI:58210"/>
    </cofactor>
</comment>
<evidence type="ECO:0000256" key="1">
    <source>
        <dbReference type="ARBA" id="ARBA00022448"/>
    </source>
</evidence>
<dbReference type="GO" id="GO:0005886">
    <property type="term" value="C:plasma membrane"/>
    <property type="evidence" value="ECO:0007669"/>
    <property type="project" value="UniProtKB-SubCell"/>
</dbReference>
<dbReference type="GO" id="GO:0022900">
    <property type="term" value="P:electron transport chain"/>
    <property type="evidence" value="ECO:0007669"/>
    <property type="project" value="UniProtKB-UniRule"/>
</dbReference>
<dbReference type="GO" id="GO:0009055">
    <property type="term" value="F:electron transfer activity"/>
    <property type="evidence" value="ECO:0007669"/>
    <property type="project" value="InterPro"/>
</dbReference>
<keyword evidence="6" id="KW-1003">Cell membrane</keyword>
<dbReference type="OrthoDB" id="9794010at2"/>
<comment type="similarity">
    <text evidence="6">Belongs to the RnfG family.</text>
</comment>
<feature type="region of interest" description="Disordered" evidence="7">
    <location>
        <begin position="231"/>
        <end position="255"/>
    </location>
</feature>
<keyword evidence="3 6" id="KW-0285">Flavoprotein</keyword>
<dbReference type="EMBL" id="RXNV01000002">
    <property type="protein sequence ID" value="RTR33799.1"/>
    <property type="molecule type" value="Genomic_DNA"/>
</dbReference>
<dbReference type="GO" id="GO:0010181">
    <property type="term" value="F:FMN binding"/>
    <property type="evidence" value="ECO:0007669"/>
    <property type="project" value="InterPro"/>
</dbReference>
<name>A0A3S0KT27_9GAMM</name>
<evidence type="ECO:0000256" key="3">
    <source>
        <dbReference type="ARBA" id="ARBA00022630"/>
    </source>
</evidence>
<keyword evidence="11" id="KW-1185">Reference proteome</keyword>
<keyword evidence="6" id="KW-0997">Cell inner membrane</keyword>
<evidence type="ECO:0000313" key="11">
    <source>
        <dbReference type="Proteomes" id="UP000282060"/>
    </source>
</evidence>
<dbReference type="PANTHER" id="PTHR36118:SF1">
    <property type="entry name" value="ION-TRANSLOCATING OXIDOREDUCTASE COMPLEX SUBUNIT G"/>
    <property type="match status" value="1"/>
</dbReference>
<evidence type="ECO:0000256" key="5">
    <source>
        <dbReference type="ARBA" id="ARBA00022982"/>
    </source>
</evidence>
<keyword evidence="6 8" id="KW-0812">Transmembrane</keyword>
<dbReference type="AlphaFoldDB" id="A0A3S0KT27"/>
<keyword evidence="2 6" id="KW-0597">Phosphoprotein</keyword>
<evidence type="ECO:0000256" key="8">
    <source>
        <dbReference type="SAM" id="Phobius"/>
    </source>
</evidence>
<keyword evidence="1 6" id="KW-0813">Transport</keyword>
<keyword evidence="6 8" id="KW-1133">Transmembrane helix</keyword>
<dbReference type="Proteomes" id="UP000282060">
    <property type="component" value="Unassembled WGS sequence"/>
</dbReference>